<proteinExistence type="predicted"/>
<protein>
    <recommendedName>
        <fullName evidence="3">RNA polymerase alpha subunit C-terminal domain-containing protein</fullName>
    </recommendedName>
</protein>
<reference evidence="1 2" key="1">
    <citation type="submission" date="2019-01" db="EMBL/GenBank/DDBJ databases">
        <authorList>
            <consortium name="Pathogen Informatics"/>
        </authorList>
    </citation>
    <scope>NUCLEOTIDE SEQUENCE [LARGE SCALE GENOMIC DNA]</scope>
    <source>
        <strain evidence="1 2">NCTC10146</strain>
    </source>
</reference>
<dbReference type="AlphaFoldDB" id="A0A449AQT5"/>
<dbReference type="Proteomes" id="UP000290495">
    <property type="component" value="Chromosome"/>
</dbReference>
<sequence length="901" mass="108235">MKRYDFLKIYKPLNELVDDIELFDSLVKNGFSIAKDILNMDELEIQRISKNKLKAKKLKNIIKEVYKITTFLKADQKATYNLNNEYFLDYDIIDFYNLETVNHDFLKNENIKTISDMYTFLDKPVSVPKIKRANIILKEIEKIKISELNDIKNEHVLFLDLWNSLFKISPIIDNKIESLIAKNNSIESIKTQKIEIISLYIEYHLRKSNMLTKIDEFNEIIKDFEHLKEEVLKFLSNKIEFINEFIKLKKPSIKQVDLINLEDEEYRRLYDIVFGEKEIVPDIGYYLNKFKLINKKMNISFDEEYFVYLNNTYDIKNNELKDYFYLNEMQVYYIDSFSISKATRASIDEAIDDDLIPDDWKRKIEQIIFKSRHYLDLPNGKYIKNNKRDILEFIITNFAQDYIHIDEIHAHYQRIVNESSLTDDTKEKTLKDLKLHDIESILQRMECVILNLNKKYRYYSLIKYNFDHFLKELNLEQYEDSIFSTSFFMKKFPKLMEEYDIRNEYDLHNILKKVLQNKLSKIYFGRMPIIKIGTPNEEEQILNFLRELKKCHHDEFFEKYSEKFGFHKASAISNYSKYLEKYFSNGYYSIESGKINTNIDNFEFQKLKNELKKDFYTKEEFLEEAKNILNKEILINQYLCKQIEFNELDGYLYRSFGSKNILGVIQYHLNNCEKFEIKSYLESLGFSKEYFKTNSFNSAIAELKRNFEIIKVENKNIFSSFNTINKNTGIKKEEIIDFCEKAKEYTNNESLTYYELLEHGFQHPLIKYNMSDTFYKYLIDWNNSFGKNIDLKKNEIKTNKTNKESTIEIEIKEQNNEITKNASNSREVLILLNFLTSWFIKNEEEPISIDLLKRNIQEQFNIEINEKYIIELLSVVPFYYHNKLGLIFKDKNTYLKIISEY</sequence>
<evidence type="ECO:0008006" key="3">
    <source>
        <dbReference type="Google" id="ProtNLM"/>
    </source>
</evidence>
<evidence type="ECO:0000313" key="1">
    <source>
        <dbReference type="EMBL" id="VEU68934.1"/>
    </source>
</evidence>
<evidence type="ECO:0000313" key="2">
    <source>
        <dbReference type="Proteomes" id="UP000290495"/>
    </source>
</evidence>
<dbReference type="EMBL" id="LR215010">
    <property type="protein sequence ID" value="VEU68934.1"/>
    <property type="molecule type" value="Genomic_DNA"/>
</dbReference>
<name>A0A449AQT5_9BACT</name>
<dbReference type="RefSeq" id="WP_004794904.1">
    <property type="nucleotide sequence ID" value="NZ_LR215010.1"/>
</dbReference>
<organism evidence="1 2">
    <name type="scientific">Mycoplasmopsis canis</name>
    <dbReference type="NCBI Taxonomy" id="29555"/>
    <lineage>
        <taxon>Bacteria</taxon>
        <taxon>Bacillati</taxon>
        <taxon>Mycoplasmatota</taxon>
        <taxon>Mycoplasmoidales</taxon>
        <taxon>Metamycoplasmataceae</taxon>
        <taxon>Mycoplasmopsis</taxon>
    </lineage>
</organism>
<accession>A0A449AQT5</accession>
<gene>
    <name evidence="1" type="ORF">NCTC10146_00397</name>
</gene>